<dbReference type="EMBL" id="JBAHYK010001920">
    <property type="protein sequence ID" value="KAL0566368.1"/>
    <property type="molecule type" value="Genomic_DNA"/>
</dbReference>
<dbReference type="Proteomes" id="UP001465976">
    <property type="component" value="Unassembled WGS sequence"/>
</dbReference>
<proteinExistence type="predicted"/>
<evidence type="ECO:0000313" key="2">
    <source>
        <dbReference type="EMBL" id="KAL0566368.1"/>
    </source>
</evidence>
<feature type="region of interest" description="Disordered" evidence="1">
    <location>
        <begin position="507"/>
        <end position="531"/>
    </location>
</feature>
<gene>
    <name evidence="2" type="ORF">V5O48_015647</name>
</gene>
<organism evidence="2 3">
    <name type="scientific">Marasmius crinis-equi</name>
    <dbReference type="NCBI Taxonomy" id="585013"/>
    <lineage>
        <taxon>Eukaryota</taxon>
        <taxon>Fungi</taxon>
        <taxon>Dikarya</taxon>
        <taxon>Basidiomycota</taxon>
        <taxon>Agaricomycotina</taxon>
        <taxon>Agaricomycetes</taxon>
        <taxon>Agaricomycetidae</taxon>
        <taxon>Agaricales</taxon>
        <taxon>Marasmiineae</taxon>
        <taxon>Marasmiaceae</taxon>
        <taxon>Marasmius</taxon>
    </lineage>
</organism>
<keyword evidence="3" id="KW-1185">Reference proteome</keyword>
<protein>
    <submittedName>
        <fullName evidence="2">Uncharacterized protein</fullName>
    </submittedName>
</protein>
<name>A0ABR3ETZ8_9AGAR</name>
<reference evidence="2 3" key="1">
    <citation type="submission" date="2024-02" db="EMBL/GenBank/DDBJ databases">
        <title>A draft genome for the cacao thread blight pathogen Marasmius crinis-equi.</title>
        <authorList>
            <person name="Cohen S.P."/>
            <person name="Baruah I.K."/>
            <person name="Amoako-Attah I."/>
            <person name="Bukari Y."/>
            <person name="Meinhardt L.W."/>
            <person name="Bailey B.A."/>
        </authorList>
    </citation>
    <scope>NUCLEOTIDE SEQUENCE [LARGE SCALE GENOMIC DNA]</scope>
    <source>
        <strain evidence="2 3">GH-76</strain>
    </source>
</reference>
<evidence type="ECO:0000313" key="3">
    <source>
        <dbReference type="Proteomes" id="UP001465976"/>
    </source>
</evidence>
<evidence type="ECO:0000256" key="1">
    <source>
        <dbReference type="SAM" id="MobiDB-lite"/>
    </source>
</evidence>
<accession>A0ABR3ETZ8</accession>
<comment type="caution">
    <text evidence="2">The sequence shown here is derived from an EMBL/GenBank/DDBJ whole genome shotgun (WGS) entry which is preliminary data.</text>
</comment>
<sequence>MEFICPSKSPQAWVALKAARAIPCGLHAITHHTLELLYTKGILSYYSYTHYRAILGDVKRALNDTLNDLTGWSAVDMEVIHRSSVELVPPFYELRAFRWLVRELQDSPAMLPHLQNTLQTIPLHLVMPAVFDQWLFHPRRNWTTADIGAALQPNLSSDGIQSHKTLAQESWLNVHSKGDLKIFRQFLHYNHILINWEGLAKGDWDRLAELWKEIWNELNLSSLGARVGPPFSFRTLDRIMNDPAHGGFGLKLLKSCTETSSQWFGTNYCPLLNNLAQHIIATTTPRHRTYGSPAVTTSPFVGTHTCLDLIQRMHDDFLDDRPLVDSQAYNWLEATDIIQHIYRLDDEYFPPLPGYFPVPLTKLEGLLYGLPDEPSYNDFEFLFTYQRHWSKIGLLEEKGRLIQVLFKYINGFPTGTDTPLVTHPKGLEFLAFLYSQWEALRTELKDRYGAARAEKWYAEPGISALERARVANRLSPDEFEAMFTPIPDSRSVSTLPDAILEPYQEDVTNSAVSQTGEETEEGTDGGCSDGAGARIREEVNELVASSVRTVAEFGADAVGDTLRENIPVGGLGADNNV</sequence>